<name>A0ABR3WAU7_9PEZI</name>
<gene>
    <name evidence="2" type="ORF">VTK73DRAFT_8087</name>
</gene>
<dbReference type="EMBL" id="JAZHXJ010000561">
    <property type="protein sequence ID" value="KAL1857457.1"/>
    <property type="molecule type" value="Genomic_DNA"/>
</dbReference>
<comment type="caution">
    <text evidence="2">The sequence shown here is derived from an EMBL/GenBank/DDBJ whole genome shotgun (WGS) entry which is preliminary data.</text>
</comment>
<protein>
    <submittedName>
        <fullName evidence="2">Uncharacterized protein</fullName>
    </submittedName>
</protein>
<feature type="region of interest" description="Disordered" evidence="1">
    <location>
        <begin position="1"/>
        <end position="26"/>
    </location>
</feature>
<dbReference type="Proteomes" id="UP001586593">
    <property type="component" value="Unassembled WGS sequence"/>
</dbReference>
<keyword evidence="3" id="KW-1185">Reference proteome</keyword>
<proteinExistence type="predicted"/>
<reference evidence="2 3" key="1">
    <citation type="journal article" date="2024" name="Commun. Biol.">
        <title>Comparative genomic analysis of thermophilic fungi reveals convergent evolutionary adaptations and gene losses.</title>
        <authorList>
            <person name="Steindorff A.S."/>
            <person name="Aguilar-Pontes M.V."/>
            <person name="Robinson A.J."/>
            <person name="Andreopoulos B."/>
            <person name="LaButti K."/>
            <person name="Kuo A."/>
            <person name="Mondo S."/>
            <person name="Riley R."/>
            <person name="Otillar R."/>
            <person name="Haridas S."/>
            <person name="Lipzen A."/>
            <person name="Grimwood J."/>
            <person name="Schmutz J."/>
            <person name="Clum A."/>
            <person name="Reid I.D."/>
            <person name="Moisan M.C."/>
            <person name="Butler G."/>
            <person name="Nguyen T.T.M."/>
            <person name="Dewar K."/>
            <person name="Conant G."/>
            <person name="Drula E."/>
            <person name="Henrissat B."/>
            <person name="Hansel C."/>
            <person name="Singer S."/>
            <person name="Hutchinson M.I."/>
            <person name="de Vries R.P."/>
            <person name="Natvig D.O."/>
            <person name="Powell A.J."/>
            <person name="Tsang A."/>
            <person name="Grigoriev I.V."/>
        </authorList>
    </citation>
    <scope>NUCLEOTIDE SEQUENCE [LARGE SCALE GENOMIC DNA]</scope>
    <source>
        <strain evidence="2 3">ATCC 24622</strain>
    </source>
</reference>
<evidence type="ECO:0000256" key="1">
    <source>
        <dbReference type="SAM" id="MobiDB-lite"/>
    </source>
</evidence>
<sequence length="100" mass="11595">MERRVFTGLGGREEREGREGEGREEGCKGLDFGGRKSWRKVCPFSLHWLRASLLTAFWLAKKFYSLPLVFLPLFSESFPCRLEANWLQCRVQAHVKGPFC</sequence>
<evidence type="ECO:0000313" key="2">
    <source>
        <dbReference type="EMBL" id="KAL1857457.1"/>
    </source>
</evidence>
<evidence type="ECO:0000313" key="3">
    <source>
        <dbReference type="Proteomes" id="UP001586593"/>
    </source>
</evidence>
<organism evidence="2 3">
    <name type="scientific">Phialemonium thermophilum</name>
    <dbReference type="NCBI Taxonomy" id="223376"/>
    <lineage>
        <taxon>Eukaryota</taxon>
        <taxon>Fungi</taxon>
        <taxon>Dikarya</taxon>
        <taxon>Ascomycota</taxon>
        <taxon>Pezizomycotina</taxon>
        <taxon>Sordariomycetes</taxon>
        <taxon>Sordariomycetidae</taxon>
        <taxon>Cephalothecales</taxon>
        <taxon>Cephalothecaceae</taxon>
        <taxon>Phialemonium</taxon>
    </lineage>
</organism>
<accession>A0ABR3WAU7</accession>